<dbReference type="EMBL" id="CAJOBC010100830">
    <property type="protein sequence ID" value="CAF4469647.1"/>
    <property type="molecule type" value="Genomic_DNA"/>
</dbReference>
<evidence type="ECO:0000313" key="3">
    <source>
        <dbReference type="EMBL" id="CAF4469647.1"/>
    </source>
</evidence>
<comment type="caution">
    <text evidence="2">The sequence shown here is derived from an EMBL/GenBank/DDBJ whole genome shotgun (WGS) entry which is preliminary data.</text>
</comment>
<evidence type="ECO:0000313" key="4">
    <source>
        <dbReference type="Proteomes" id="UP000663829"/>
    </source>
</evidence>
<dbReference type="Proteomes" id="UP000681722">
    <property type="component" value="Unassembled WGS sequence"/>
</dbReference>
<evidence type="ECO:0000313" key="2">
    <source>
        <dbReference type="EMBL" id="CAF1595284.1"/>
    </source>
</evidence>
<gene>
    <name evidence="2" type="ORF">GPM918_LOCUS42034</name>
    <name evidence="3" type="ORF">SRO942_LOCUS43201</name>
</gene>
<proteinExistence type="predicted"/>
<dbReference type="EMBL" id="CAJNOQ010034561">
    <property type="protein sequence ID" value="CAF1595284.1"/>
    <property type="molecule type" value="Genomic_DNA"/>
</dbReference>
<keyword evidence="4" id="KW-1185">Reference proteome</keyword>
<accession>A0A816AGF9</accession>
<sequence>MDFSRSSESGTNSNQIPSSSSNRGSSMVAITSSGIITEETSITKSTGTITEESLSTGSTETISELTANTESTRTNTAQTTETSTEQITVAATMTNAGMRISSNNAKLTLVFESVMLSKLVTQDDVISSTIERRKASRPSCVLSESGVDFLHRLLVHTKVHIN</sequence>
<protein>
    <submittedName>
        <fullName evidence="2">Uncharacterized protein</fullName>
    </submittedName>
</protein>
<reference evidence="2" key="1">
    <citation type="submission" date="2021-02" db="EMBL/GenBank/DDBJ databases">
        <authorList>
            <person name="Nowell W R."/>
        </authorList>
    </citation>
    <scope>NUCLEOTIDE SEQUENCE</scope>
</reference>
<evidence type="ECO:0000256" key="1">
    <source>
        <dbReference type="SAM" id="MobiDB-lite"/>
    </source>
</evidence>
<feature type="region of interest" description="Disordered" evidence="1">
    <location>
        <begin position="1"/>
        <end position="26"/>
    </location>
</feature>
<feature type="region of interest" description="Disordered" evidence="1">
    <location>
        <begin position="39"/>
        <end position="84"/>
    </location>
</feature>
<dbReference type="AlphaFoldDB" id="A0A816AGF9"/>
<dbReference type="Proteomes" id="UP000663829">
    <property type="component" value="Unassembled WGS sequence"/>
</dbReference>
<organism evidence="2 4">
    <name type="scientific">Didymodactylos carnosus</name>
    <dbReference type="NCBI Taxonomy" id="1234261"/>
    <lineage>
        <taxon>Eukaryota</taxon>
        <taxon>Metazoa</taxon>
        <taxon>Spiralia</taxon>
        <taxon>Gnathifera</taxon>
        <taxon>Rotifera</taxon>
        <taxon>Eurotatoria</taxon>
        <taxon>Bdelloidea</taxon>
        <taxon>Philodinida</taxon>
        <taxon>Philodinidae</taxon>
        <taxon>Didymodactylos</taxon>
    </lineage>
</organism>
<name>A0A816AGF9_9BILA</name>
<feature type="non-terminal residue" evidence="2">
    <location>
        <position position="1"/>
    </location>
</feature>